<accession>A0A8J6LMT7</accession>
<organism evidence="1 2">
    <name type="scientific">Capillibacterium thermochitinicola</name>
    <dbReference type="NCBI Taxonomy" id="2699427"/>
    <lineage>
        <taxon>Bacteria</taxon>
        <taxon>Bacillati</taxon>
        <taxon>Bacillota</taxon>
        <taxon>Capillibacterium</taxon>
    </lineage>
</organism>
<dbReference type="AlphaFoldDB" id="A0A8J6LMT7"/>
<proteinExistence type="predicted"/>
<evidence type="ECO:0000313" key="1">
    <source>
        <dbReference type="EMBL" id="MBA2134134.1"/>
    </source>
</evidence>
<name>A0A8J6LMT7_9FIRM</name>
<dbReference type="RefSeq" id="WP_181340595.1">
    <property type="nucleotide sequence ID" value="NZ_JAAKDE010000063.1"/>
</dbReference>
<sequence>METKIIRYVLEGQAFENGLSIYELNIGLQEFQHLIESSYLALSGQQRMTKNDRAKLRIISREIKQGSFIGEFELQVIETSKQIVLPFLMALTPGEIWELTKETFEFLKLVFSLKKQKKPVEINVGENNTDVTVNAIENQNVTNQYTFNGPVYICGEQSLPYYKNLTKLIENGDVEKIVVESDNEIAVNLGVDDKELFVLPESKEELPITLKAEIYRFDKYKNVGKLRVYPLQRIPEGDYTFSVDDKQEIEKFIYCMIQNVIKVKVIAEYTEDPFVGRKISNLKLLDIA</sequence>
<protein>
    <submittedName>
        <fullName evidence="1">Crp/Fnr family transcriptional regulator</fullName>
    </submittedName>
</protein>
<comment type="caution">
    <text evidence="1">The sequence shown here is derived from an EMBL/GenBank/DDBJ whole genome shotgun (WGS) entry which is preliminary data.</text>
</comment>
<gene>
    <name evidence="1" type="ORF">G5B42_11410</name>
</gene>
<dbReference type="Proteomes" id="UP000657177">
    <property type="component" value="Unassembled WGS sequence"/>
</dbReference>
<dbReference type="EMBL" id="JAAKDE010000063">
    <property type="protein sequence ID" value="MBA2134134.1"/>
    <property type="molecule type" value="Genomic_DNA"/>
</dbReference>
<reference evidence="1" key="1">
    <citation type="submission" date="2020-06" db="EMBL/GenBank/DDBJ databases">
        <title>Novel chitinolytic bacterium.</title>
        <authorList>
            <person name="Ungkulpasvich U."/>
            <person name="Kosugi A."/>
            <person name="Uke A."/>
        </authorList>
    </citation>
    <scope>NUCLEOTIDE SEQUENCE</scope>
    <source>
        <strain evidence="1">UUS1-1</strain>
    </source>
</reference>
<keyword evidence="2" id="KW-1185">Reference proteome</keyword>
<evidence type="ECO:0000313" key="2">
    <source>
        <dbReference type="Proteomes" id="UP000657177"/>
    </source>
</evidence>